<evidence type="ECO:0000313" key="1">
    <source>
        <dbReference type="EMBL" id="DAD76081.1"/>
    </source>
</evidence>
<sequence>MANVRIVLHKDEIMADIKAIAHVTGRRLLTPDNMDKASDIQTPEEGPDLDIVARALSSAFDNIKHVCSRYLNVGRLEDFNSLEDISGDYMINLNMPLRWNYSATSRIKSLMHEHIVCYGLYSIFEKTNPEDATIYLEKASVQLSLIKPALELRTGPIRRRINPFI</sequence>
<reference evidence="1" key="1">
    <citation type="journal article" date="2021" name="Proc. Natl. Acad. Sci. U.S.A.">
        <title>A Catalog of Tens of Thousands of Viruses from Human Metagenomes Reveals Hidden Associations with Chronic Diseases.</title>
        <authorList>
            <person name="Tisza M.J."/>
            <person name="Buck C.B."/>
        </authorList>
    </citation>
    <scope>NUCLEOTIDE SEQUENCE</scope>
    <source>
        <strain evidence="1">CtIi96</strain>
    </source>
</reference>
<accession>A0A8S5M189</accession>
<proteinExistence type="predicted"/>
<name>A0A8S5M189_9CAUD</name>
<protein>
    <submittedName>
        <fullName evidence="1">Uncharacterized protein</fullName>
    </submittedName>
</protein>
<dbReference type="EMBL" id="BK014795">
    <property type="protein sequence ID" value="DAD76081.1"/>
    <property type="molecule type" value="Genomic_DNA"/>
</dbReference>
<organism evidence="1">
    <name type="scientific">Podoviridae sp. ctIi96</name>
    <dbReference type="NCBI Taxonomy" id="2826550"/>
    <lineage>
        <taxon>Viruses</taxon>
        <taxon>Duplodnaviria</taxon>
        <taxon>Heunggongvirae</taxon>
        <taxon>Uroviricota</taxon>
        <taxon>Caudoviricetes</taxon>
    </lineage>
</organism>